<reference evidence="1 2" key="1">
    <citation type="journal article" date="2021" name="Nat. Plants">
        <title>The Taxus genome provides insights into paclitaxel biosynthesis.</title>
        <authorList>
            <person name="Xiong X."/>
            <person name="Gou J."/>
            <person name="Liao Q."/>
            <person name="Li Y."/>
            <person name="Zhou Q."/>
            <person name="Bi G."/>
            <person name="Li C."/>
            <person name="Du R."/>
            <person name="Wang X."/>
            <person name="Sun T."/>
            <person name="Guo L."/>
            <person name="Liang H."/>
            <person name="Lu P."/>
            <person name="Wu Y."/>
            <person name="Zhang Z."/>
            <person name="Ro D.K."/>
            <person name="Shang Y."/>
            <person name="Huang S."/>
            <person name="Yan J."/>
        </authorList>
    </citation>
    <scope>NUCLEOTIDE SEQUENCE [LARGE SCALE GENOMIC DNA]</scope>
    <source>
        <strain evidence="1">Ta-2019</strain>
    </source>
</reference>
<dbReference type="AlphaFoldDB" id="A0AA38FRK7"/>
<gene>
    <name evidence="1" type="ORF">KI387_036848</name>
</gene>
<keyword evidence="2" id="KW-1185">Reference proteome</keyword>
<comment type="caution">
    <text evidence="1">The sequence shown here is derived from an EMBL/GenBank/DDBJ whole genome shotgun (WGS) entry which is preliminary data.</text>
</comment>
<evidence type="ECO:0000313" key="1">
    <source>
        <dbReference type="EMBL" id="KAH9308937.1"/>
    </source>
</evidence>
<proteinExistence type="predicted"/>
<name>A0AA38FRK7_TAXCH</name>
<sequence length="50" mass="5242">QGHRVDDGYSGLYRQLSGLVQNSLALLAATSNKDNCSMMIGGSGVNLNTN</sequence>
<evidence type="ECO:0000313" key="2">
    <source>
        <dbReference type="Proteomes" id="UP000824469"/>
    </source>
</evidence>
<feature type="non-terminal residue" evidence="1">
    <location>
        <position position="50"/>
    </location>
</feature>
<feature type="non-terminal residue" evidence="1">
    <location>
        <position position="1"/>
    </location>
</feature>
<dbReference type="Proteomes" id="UP000824469">
    <property type="component" value="Unassembled WGS sequence"/>
</dbReference>
<protein>
    <submittedName>
        <fullName evidence="1">Uncharacterized protein</fullName>
    </submittedName>
</protein>
<organism evidence="1 2">
    <name type="scientific">Taxus chinensis</name>
    <name type="common">Chinese yew</name>
    <name type="synonym">Taxus wallichiana var. chinensis</name>
    <dbReference type="NCBI Taxonomy" id="29808"/>
    <lineage>
        <taxon>Eukaryota</taxon>
        <taxon>Viridiplantae</taxon>
        <taxon>Streptophyta</taxon>
        <taxon>Embryophyta</taxon>
        <taxon>Tracheophyta</taxon>
        <taxon>Spermatophyta</taxon>
        <taxon>Pinopsida</taxon>
        <taxon>Pinidae</taxon>
        <taxon>Conifers II</taxon>
        <taxon>Cupressales</taxon>
        <taxon>Taxaceae</taxon>
        <taxon>Taxus</taxon>
    </lineage>
</organism>
<dbReference type="EMBL" id="JAHRHJ020000007">
    <property type="protein sequence ID" value="KAH9308937.1"/>
    <property type="molecule type" value="Genomic_DNA"/>
</dbReference>
<accession>A0AA38FRK7</accession>